<evidence type="ECO:0000256" key="5">
    <source>
        <dbReference type="ARBA" id="ARBA00023235"/>
    </source>
</evidence>
<sequence length="308" mass="33213">MNIRNTNFDEGQVHTMLGEGVESLSPLARHESRGDDTHRPYAPIGVYDSGAGGLTILTELRKVLPHEDFLYYGDTKHCPYGVRSEAEIIELAKQASRFLLERGVKLIVVACNTASQAALEALRLSFPDVPFVGVVPAVKPAASLTQKGRIGVAATNQAAKSAYLQQLIEDFATGVEVYAQGCSELVTLVEKGQLQGPEVEAVLRQSLHPLLQHDIDVLVLGCTHFPALREAIRQVIGPDVQVIDSGAAIARRTRFLLEQAGIAHPIDQASPEQGSLQVWCSGDAHTFTTTASQVLGYPVSTESSMTSF</sequence>
<evidence type="ECO:0000256" key="7">
    <source>
        <dbReference type="HAMAP-Rule" id="MF_00258"/>
    </source>
</evidence>
<evidence type="ECO:0000256" key="6">
    <source>
        <dbReference type="ARBA" id="ARBA00023316"/>
    </source>
</evidence>
<dbReference type="SUPFAM" id="SSF53681">
    <property type="entry name" value="Aspartate/glutamate racemase"/>
    <property type="match status" value="2"/>
</dbReference>
<keyword evidence="5 7" id="KW-0413">Isomerase</keyword>
<dbReference type="PROSITE" id="PS00924">
    <property type="entry name" value="ASP_GLU_RACEMASE_2"/>
    <property type="match status" value="1"/>
</dbReference>
<accession>A0ABQ3UNZ7</accession>
<feature type="binding site" evidence="7">
    <location>
        <begin position="48"/>
        <end position="49"/>
    </location>
    <ligand>
        <name>substrate</name>
    </ligand>
</feature>
<dbReference type="Pfam" id="PF01177">
    <property type="entry name" value="Asp_Glu_race"/>
    <property type="match status" value="1"/>
</dbReference>
<feature type="active site" description="Proton donor/acceptor" evidence="7">
    <location>
        <position position="111"/>
    </location>
</feature>
<keyword evidence="3 7" id="KW-0133">Cell shape</keyword>
<dbReference type="InterPro" id="IPR004391">
    <property type="entry name" value="Glu_race"/>
</dbReference>
<evidence type="ECO:0000256" key="2">
    <source>
        <dbReference type="ARBA" id="ARBA00013090"/>
    </source>
</evidence>
<proteinExistence type="inferred from homology"/>
<comment type="pathway">
    <text evidence="7">Cell wall biogenesis; peptidoglycan biosynthesis.</text>
</comment>
<dbReference type="HAMAP" id="MF_00258">
    <property type="entry name" value="Glu_racemase"/>
    <property type="match status" value="1"/>
</dbReference>
<dbReference type="Proteomes" id="UP000654345">
    <property type="component" value="Unassembled WGS sequence"/>
</dbReference>
<dbReference type="PANTHER" id="PTHR21198:SF2">
    <property type="entry name" value="GLUTAMATE RACEMASE"/>
    <property type="match status" value="1"/>
</dbReference>
<reference evidence="8 9" key="1">
    <citation type="journal article" date="2021" name="Int. J. Syst. Evol. Microbiol.">
        <title>Reticulibacter mediterranei gen. nov., sp. nov., within the new family Reticulibacteraceae fam. nov., and Ktedonospora formicarum gen. nov., sp. nov., Ktedonobacter robiniae sp. nov., Dictyobacter formicarum sp. nov. and Dictyobacter arantiisoli sp. nov., belonging to the class Ktedonobacteria.</title>
        <authorList>
            <person name="Yabe S."/>
            <person name="Zheng Y."/>
            <person name="Wang C.M."/>
            <person name="Sakai Y."/>
            <person name="Abe K."/>
            <person name="Yokota A."/>
            <person name="Donadio S."/>
            <person name="Cavaletti L."/>
            <person name="Monciardini P."/>
        </authorList>
    </citation>
    <scope>NUCLEOTIDE SEQUENCE [LARGE SCALE GENOMIC DNA]</scope>
    <source>
        <strain evidence="8 9">SOSP1-30</strain>
    </source>
</reference>
<organism evidence="8 9">
    <name type="scientific">Ktedonobacter robiniae</name>
    <dbReference type="NCBI Taxonomy" id="2778365"/>
    <lineage>
        <taxon>Bacteria</taxon>
        <taxon>Bacillati</taxon>
        <taxon>Chloroflexota</taxon>
        <taxon>Ktedonobacteria</taxon>
        <taxon>Ktedonobacterales</taxon>
        <taxon>Ktedonobacteraceae</taxon>
        <taxon>Ktedonobacter</taxon>
    </lineage>
</organism>
<dbReference type="InterPro" id="IPR015942">
    <property type="entry name" value="Asp/Glu/hydantoin_racemase"/>
</dbReference>
<feature type="active site" description="Proton donor/acceptor" evidence="7">
    <location>
        <position position="222"/>
    </location>
</feature>
<dbReference type="NCBIfam" id="TIGR00067">
    <property type="entry name" value="glut_race"/>
    <property type="match status" value="1"/>
</dbReference>
<dbReference type="InterPro" id="IPR033134">
    <property type="entry name" value="Asp/Glu_racemase_AS_2"/>
</dbReference>
<evidence type="ECO:0000313" key="8">
    <source>
        <dbReference type="EMBL" id="GHO54117.1"/>
    </source>
</evidence>
<dbReference type="PANTHER" id="PTHR21198">
    <property type="entry name" value="GLUTAMATE RACEMASE"/>
    <property type="match status" value="1"/>
</dbReference>
<dbReference type="Gene3D" id="3.40.50.1860">
    <property type="match status" value="2"/>
</dbReference>
<comment type="function">
    <text evidence="7">Provides the (R)-glutamate required for cell wall biosynthesis.</text>
</comment>
<feature type="binding site" evidence="7">
    <location>
        <begin position="223"/>
        <end position="224"/>
    </location>
    <ligand>
        <name>substrate</name>
    </ligand>
</feature>
<evidence type="ECO:0000256" key="3">
    <source>
        <dbReference type="ARBA" id="ARBA00022960"/>
    </source>
</evidence>
<name>A0ABQ3UNZ7_9CHLR</name>
<evidence type="ECO:0000313" key="9">
    <source>
        <dbReference type="Proteomes" id="UP000654345"/>
    </source>
</evidence>
<evidence type="ECO:0000256" key="1">
    <source>
        <dbReference type="ARBA" id="ARBA00001602"/>
    </source>
</evidence>
<dbReference type="EMBL" id="BNJG01000001">
    <property type="protein sequence ID" value="GHO54117.1"/>
    <property type="molecule type" value="Genomic_DNA"/>
</dbReference>
<gene>
    <name evidence="7 8" type="primary">murI</name>
    <name evidence="8" type="ORF">KSB_25920</name>
</gene>
<dbReference type="EC" id="5.1.1.3" evidence="2 7"/>
<evidence type="ECO:0000256" key="4">
    <source>
        <dbReference type="ARBA" id="ARBA00022984"/>
    </source>
</evidence>
<keyword evidence="9" id="KW-1185">Reference proteome</keyword>
<feature type="binding site" evidence="7">
    <location>
        <begin position="112"/>
        <end position="113"/>
    </location>
    <ligand>
        <name>substrate</name>
    </ligand>
</feature>
<keyword evidence="4 7" id="KW-0573">Peptidoglycan synthesis</keyword>
<comment type="catalytic activity">
    <reaction evidence="1 7">
        <text>L-glutamate = D-glutamate</text>
        <dbReference type="Rhea" id="RHEA:12813"/>
        <dbReference type="ChEBI" id="CHEBI:29985"/>
        <dbReference type="ChEBI" id="CHEBI:29986"/>
        <dbReference type="EC" id="5.1.1.3"/>
    </reaction>
</comment>
<keyword evidence="6 7" id="KW-0961">Cell wall biogenesis/degradation</keyword>
<feature type="binding site" evidence="7">
    <location>
        <begin position="80"/>
        <end position="81"/>
    </location>
    <ligand>
        <name>substrate</name>
    </ligand>
</feature>
<dbReference type="InterPro" id="IPR001920">
    <property type="entry name" value="Asp/Glu_race"/>
</dbReference>
<comment type="caution">
    <text evidence="8">The sequence shown here is derived from an EMBL/GenBank/DDBJ whole genome shotgun (WGS) entry which is preliminary data.</text>
</comment>
<dbReference type="RefSeq" id="WP_201370865.1">
    <property type="nucleotide sequence ID" value="NZ_BNJG01000001.1"/>
</dbReference>
<protein>
    <recommendedName>
        <fullName evidence="2 7">Glutamate racemase</fullName>
        <ecNumber evidence="2 7">5.1.1.3</ecNumber>
    </recommendedName>
</protein>
<comment type="similarity">
    <text evidence="7">Belongs to the aspartate/glutamate racemases family.</text>
</comment>